<dbReference type="InterPro" id="IPR000887">
    <property type="entry name" value="Aldlse_KDPG_KHG"/>
</dbReference>
<dbReference type="CDD" id="cd00452">
    <property type="entry name" value="KDPG_aldolase"/>
    <property type="match status" value="1"/>
</dbReference>
<dbReference type="PANTHER" id="PTHR30246:SF1">
    <property type="entry name" value="2-DEHYDRO-3-DEOXY-6-PHOSPHOGALACTONATE ALDOLASE-RELATED"/>
    <property type="match status" value="1"/>
</dbReference>
<keyword evidence="5" id="KW-0119">Carbohydrate metabolism</keyword>
<accession>A0A8J8SG45</accession>
<dbReference type="PANTHER" id="PTHR30246">
    <property type="entry name" value="2-KETO-3-DEOXY-6-PHOSPHOGLUCONATE ALDOLASE"/>
    <property type="match status" value="1"/>
</dbReference>
<dbReference type="Proteomes" id="UP000683246">
    <property type="component" value="Chromosome"/>
</dbReference>
<evidence type="ECO:0000256" key="2">
    <source>
        <dbReference type="ARBA" id="ARBA00006906"/>
    </source>
</evidence>
<comment type="subunit">
    <text evidence="3">Homotrimer.</text>
</comment>
<protein>
    <submittedName>
        <fullName evidence="6">Bifunctional 4-hydroxy-2-oxoglutarate aldolase/2-dehydro-3-deoxy-phosphogluconate aldolase</fullName>
    </submittedName>
</protein>
<keyword evidence="7" id="KW-1185">Reference proteome</keyword>
<dbReference type="AlphaFoldDB" id="A0A8J8SG45"/>
<evidence type="ECO:0000313" key="6">
    <source>
        <dbReference type="EMBL" id="QUI22226.1"/>
    </source>
</evidence>
<dbReference type="Gene3D" id="3.20.20.70">
    <property type="entry name" value="Aldolase class I"/>
    <property type="match status" value="1"/>
</dbReference>
<dbReference type="NCBIfam" id="TIGR01182">
    <property type="entry name" value="eda"/>
    <property type="match status" value="1"/>
</dbReference>
<keyword evidence="4" id="KW-0456">Lyase</keyword>
<gene>
    <name evidence="6" type="ORF">HZI73_07920</name>
</gene>
<evidence type="ECO:0000256" key="5">
    <source>
        <dbReference type="ARBA" id="ARBA00023277"/>
    </source>
</evidence>
<evidence type="ECO:0000256" key="3">
    <source>
        <dbReference type="ARBA" id="ARBA00011233"/>
    </source>
</evidence>
<sequence>MKVLWRRIRMTIIDRVKQEKIIAIVRGIEPNRIIDTCEALYAGGISMIEITFDQSSPTGNKDTYHAIKKVADTLGKEVCVGAGTVMTIEQVSLAIEAGATYIISPNFDKAVVAKTLEGGAVSMPGVMTPSEIVDAYQAGAGAVKIFPIDRLGTGYLKAVKSPISHIPIIAVGGIDLDNASDYIKAGAIGLGIGSSLVDKQLIQAGKYDALTQRAKAFVHKVQM</sequence>
<reference evidence="6" key="1">
    <citation type="submission" date="2020-07" db="EMBL/GenBank/DDBJ databases">
        <title>Vallitalea pronyensis genome.</title>
        <authorList>
            <person name="Postec A."/>
        </authorList>
    </citation>
    <scope>NUCLEOTIDE SEQUENCE</scope>
    <source>
        <strain evidence="6">FatNI3</strain>
    </source>
</reference>
<dbReference type="KEGG" id="vpy:HZI73_07920"/>
<name>A0A8J8SG45_9FIRM</name>
<dbReference type="EMBL" id="CP058649">
    <property type="protein sequence ID" value="QUI22226.1"/>
    <property type="molecule type" value="Genomic_DNA"/>
</dbReference>
<evidence type="ECO:0000313" key="7">
    <source>
        <dbReference type="Proteomes" id="UP000683246"/>
    </source>
</evidence>
<comment type="similarity">
    <text evidence="2">Belongs to the KHG/KDPG aldolase family.</text>
</comment>
<comment type="pathway">
    <text evidence="1">Carbohydrate acid metabolism.</text>
</comment>
<dbReference type="GO" id="GO:0016829">
    <property type="term" value="F:lyase activity"/>
    <property type="evidence" value="ECO:0007669"/>
    <property type="project" value="UniProtKB-KW"/>
</dbReference>
<proteinExistence type="inferred from homology"/>
<evidence type="ECO:0000256" key="4">
    <source>
        <dbReference type="ARBA" id="ARBA00023239"/>
    </source>
</evidence>
<organism evidence="6 7">
    <name type="scientific">Vallitalea pronyensis</name>
    <dbReference type="NCBI Taxonomy" id="1348613"/>
    <lineage>
        <taxon>Bacteria</taxon>
        <taxon>Bacillati</taxon>
        <taxon>Bacillota</taxon>
        <taxon>Clostridia</taxon>
        <taxon>Lachnospirales</taxon>
        <taxon>Vallitaleaceae</taxon>
        <taxon>Vallitalea</taxon>
    </lineage>
</organism>
<dbReference type="Pfam" id="PF01081">
    <property type="entry name" value="Aldolase"/>
    <property type="match status" value="1"/>
</dbReference>
<evidence type="ECO:0000256" key="1">
    <source>
        <dbReference type="ARBA" id="ARBA00004761"/>
    </source>
</evidence>
<dbReference type="SUPFAM" id="SSF51569">
    <property type="entry name" value="Aldolase"/>
    <property type="match status" value="1"/>
</dbReference>
<dbReference type="InterPro" id="IPR013785">
    <property type="entry name" value="Aldolase_TIM"/>
</dbReference>